<keyword evidence="1" id="KW-0812">Transmembrane</keyword>
<evidence type="ECO:0000256" key="1">
    <source>
        <dbReference type="SAM" id="Phobius"/>
    </source>
</evidence>
<accession>A0A151A8U1</accession>
<dbReference type="InterPro" id="IPR026453">
    <property type="entry name" value="PGF_pre_PGF"/>
</dbReference>
<keyword evidence="3" id="KW-1185">Reference proteome</keyword>
<gene>
    <name evidence="2" type="ORF">HAPAU_41600</name>
</gene>
<comment type="caution">
    <text evidence="2">The sequence shown here is derived from an EMBL/GenBank/DDBJ whole genome shotgun (WGS) entry which is preliminary data.</text>
</comment>
<dbReference type="InterPro" id="IPR006311">
    <property type="entry name" value="TAT_signal"/>
</dbReference>
<dbReference type="NCBIfam" id="TIGR04213">
    <property type="entry name" value="PGF_pre_PGF"/>
    <property type="match status" value="1"/>
</dbReference>
<dbReference type="AlphaFoldDB" id="A0A151A8U1"/>
<dbReference type="Proteomes" id="UP000075321">
    <property type="component" value="Unassembled WGS sequence"/>
</dbReference>
<keyword evidence="1" id="KW-1133">Transmembrane helix</keyword>
<reference evidence="2 3" key="1">
    <citation type="submission" date="2016-02" db="EMBL/GenBank/DDBJ databases">
        <title>Genome sequence of Halalkalicoccus paucihalophilus DSM 24557.</title>
        <authorList>
            <person name="Poehlein A."/>
            <person name="Daniel R."/>
        </authorList>
    </citation>
    <scope>NUCLEOTIDE SEQUENCE [LARGE SCALE GENOMIC DNA]</scope>
    <source>
        <strain evidence="2 3">DSM 24557</strain>
    </source>
</reference>
<evidence type="ECO:0000313" key="2">
    <source>
        <dbReference type="EMBL" id="KYH24081.1"/>
    </source>
</evidence>
<dbReference type="PATRIC" id="fig|1008153.3.peg.4462"/>
<evidence type="ECO:0000313" key="3">
    <source>
        <dbReference type="Proteomes" id="UP000075321"/>
    </source>
</evidence>
<name>A0A151A8U1_9EURY</name>
<dbReference type="EMBL" id="LTAZ01000017">
    <property type="protein sequence ID" value="KYH24081.1"/>
    <property type="molecule type" value="Genomic_DNA"/>
</dbReference>
<keyword evidence="1" id="KW-0472">Membrane</keyword>
<sequence length="454" mass="49661">MRENTTDHGTMKRRGYLKGLTATGLGAGTIATATDRSRAEVEQQDSAAIQDTDSYIFEQGDVCQPIEPLESGETIEEFYDYRDHQTHPEGVERSYSSYGTTHLQEDDTSILFLHEGPNGLSLVMVHGRLGGDGDENYVTFDLIGLPNQADWVVRNDSYTSEENVDEFHRGDGWASASWLQRGDRTGGGAIQGGFDGEFAVTIQPAFNDEATVTPENHGHPDPDFYDEGEMEAWHVLSGSADDPDRMTLSSLEEPVTIRTGTCEAPSIVYDRSDDGITVDVVDAEPDDRVSLQPTTGTNDAIQFEQIEITGVDGDFSLNFENEPPERVPSSPDGTDSLSYLLMNGEPAQDIQTSVTFSIDRELLEEQDLEPKSIALYEAADGEWVQSETTVSNESDTGYQFIAEVSSLEAVTVAEQQGDTDDDDGPEVLSLPVVGGITLGALPVIIVLWVLRNRR</sequence>
<feature type="transmembrane region" description="Helical" evidence="1">
    <location>
        <begin position="428"/>
        <end position="450"/>
    </location>
</feature>
<protein>
    <submittedName>
        <fullName evidence="2">Uncharacterized protein</fullName>
    </submittedName>
</protein>
<proteinExistence type="predicted"/>
<dbReference type="PROSITE" id="PS51318">
    <property type="entry name" value="TAT"/>
    <property type="match status" value="1"/>
</dbReference>
<organism evidence="2 3">
    <name type="scientific">Halalkalicoccus paucihalophilus</name>
    <dbReference type="NCBI Taxonomy" id="1008153"/>
    <lineage>
        <taxon>Archaea</taxon>
        <taxon>Methanobacteriati</taxon>
        <taxon>Methanobacteriota</taxon>
        <taxon>Stenosarchaea group</taxon>
        <taxon>Halobacteria</taxon>
        <taxon>Halobacteriales</taxon>
        <taxon>Halococcaceae</taxon>
        <taxon>Halalkalicoccus</taxon>
    </lineage>
</organism>